<keyword evidence="3" id="KW-1185">Reference proteome</keyword>
<dbReference type="PANTHER" id="PTHR36587:SF2">
    <property type="entry name" value="EXPRESSION SITE-ASSOCIATED GENE 3 (ESAG3)-LIKE PROTEIN"/>
    <property type="match status" value="1"/>
</dbReference>
<dbReference type="EMBL" id="AZGY01000012">
    <property type="protein sequence ID" value="KZZ93841.1"/>
    <property type="molecule type" value="Genomic_DNA"/>
</dbReference>
<sequence>MNPKYHPEDRIPPPTIASSDPDDSTPRLRTSRFHFLLPASQSNVQLCYSLASAAVNRYPVPTLLGWNGTGDFDAAVTHLAKVRSIERYLHSLGDEENDDLVLIVDGYDTLQQLPAEVMIERYFEVARKANSELARQLGIPQEDVLAGNIKQTVFFGADKLCWPPDNRAARCWAAPASSLTPGAFGPDRGPHEFFSADPRWLNSGTLMGPVGDVKRVVNATAHEIGATFDADFWQSNSDQYYISNVWGRQEYWRLKQRYGQDNEAPGGPPDRLVPDRRVDVEDTELHMAVEYESSLFQTKAGNEPFLNYFQYNSESDSANVTIDALGRGLAFKPYGIGMPRNVKMAVMKLFDSIPEAHQSVSAENWLRTAHFGTNFITKHIYSLWHCTGPKEFMDGEFTRFWFYPFVKSLLRASVKASQSNEAIASRPIDDRMWVPKLSYPPKEQMKDEYGGAWSDGATNRFITWKELCGQHEEAIFWGQNALGL</sequence>
<dbReference type="Proteomes" id="UP000078544">
    <property type="component" value="Unassembled WGS sequence"/>
</dbReference>
<name>A0A168AET9_9HYPO</name>
<gene>
    <name evidence="2" type="ORF">AAL_05557</name>
</gene>
<protein>
    <submittedName>
        <fullName evidence="2">Uncharacterized protein</fullName>
    </submittedName>
</protein>
<feature type="region of interest" description="Disordered" evidence="1">
    <location>
        <begin position="1"/>
        <end position="25"/>
    </location>
</feature>
<accession>A0A168AET9</accession>
<evidence type="ECO:0000313" key="2">
    <source>
        <dbReference type="EMBL" id="KZZ93841.1"/>
    </source>
</evidence>
<evidence type="ECO:0000313" key="3">
    <source>
        <dbReference type="Proteomes" id="UP000078544"/>
    </source>
</evidence>
<feature type="compositionally biased region" description="Basic and acidic residues" evidence="1">
    <location>
        <begin position="1"/>
        <end position="11"/>
    </location>
</feature>
<dbReference type="CDD" id="cd22997">
    <property type="entry name" value="GT_LH"/>
    <property type="match status" value="1"/>
</dbReference>
<dbReference type="AlphaFoldDB" id="A0A168AET9"/>
<dbReference type="OrthoDB" id="422736at2759"/>
<comment type="caution">
    <text evidence="2">The sequence shown here is derived from an EMBL/GenBank/DDBJ whole genome shotgun (WGS) entry which is preliminary data.</text>
</comment>
<reference evidence="2 3" key="1">
    <citation type="journal article" date="2016" name="Genome Biol. Evol.">
        <title>Divergent and convergent evolution of fungal pathogenicity.</title>
        <authorList>
            <person name="Shang Y."/>
            <person name="Xiao G."/>
            <person name="Zheng P."/>
            <person name="Cen K."/>
            <person name="Zhan S."/>
            <person name="Wang C."/>
        </authorList>
    </citation>
    <scope>NUCLEOTIDE SEQUENCE [LARGE SCALE GENOMIC DNA]</scope>
    <source>
        <strain evidence="2 3">RCEF 2490</strain>
    </source>
</reference>
<dbReference type="PANTHER" id="PTHR36587">
    <property type="entry name" value="EXPRESSION SITE-ASSOCIATED GENE 3 (ESAG3)-LIKE PROTEIN"/>
    <property type="match status" value="1"/>
</dbReference>
<evidence type="ECO:0000256" key="1">
    <source>
        <dbReference type="SAM" id="MobiDB-lite"/>
    </source>
</evidence>
<organism evidence="2 3">
    <name type="scientific">Moelleriella libera RCEF 2490</name>
    <dbReference type="NCBI Taxonomy" id="1081109"/>
    <lineage>
        <taxon>Eukaryota</taxon>
        <taxon>Fungi</taxon>
        <taxon>Dikarya</taxon>
        <taxon>Ascomycota</taxon>
        <taxon>Pezizomycotina</taxon>
        <taxon>Sordariomycetes</taxon>
        <taxon>Hypocreomycetidae</taxon>
        <taxon>Hypocreales</taxon>
        <taxon>Clavicipitaceae</taxon>
        <taxon>Moelleriella</taxon>
    </lineage>
</organism>
<dbReference type="STRING" id="1081109.A0A168AET9"/>
<proteinExistence type="predicted"/>